<feature type="domain" description="G-protein coupled receptors family 3 profile" evidence="7">
    <location>
        <begin position="134"/>
        <end position="221"/>
    </location>
</feature>
<dbReference type="InterPro" id="IPR000337">
    <property type="entry name" value="GPCR_3"/>
</dbReference>
<evidence type="ECO:0000313" key="9">
    <source>
        <dbReference type="Proteomes" id="UP000784294"/>
    </source>
</evidence>
<organism evidence="8 9">
    <name type="scientific">Protopolystoma xenopodis</name>
    <dbReference type="NCBI Taxonomy" id="117903"/>
    <lineage>
        <taxon>Eukaryota</taxon>
        <taxon>Metazoa</taxon>
        <taxon>Spiralia</taxon>
        <taxon>Lophotrochozoa</taxon>
        <taxon>Platyhelminthes</taxon>
        <taxon>Monogenea</taxon>
        <taxon>Polyopisthocotylea</taxon>
        <taxon>Polystomatidea</taxon>
        <taxon>Polystomatidae</taxon>
        <taxon>Protopolystoma</taxon>
    </lineage>
</organism>
<keyword evidence="9" id="KW-1185">Reference proteome</keyword>
<dbReference type="AlphaFoldDB" id="A0A448WHE5"/>
<keyword evidence="3 6" id="KW-1133">Transmembrane helix</keyword>
<evidence type="ECO:0000256" key="5">
    <source>
        <dbReference type="ARBA" id="ARBA00023180"/>
    </source>
</evidence>
<dbReference type="PROSITE" id="PS50259">
    <property type="entry name" value="G_PROTEIN_RECEP_F3_4"/>
    <property type="match status" value="1"/>
</dbReference>
<gene>
    <name evidence="8" type="ORF">PXEA_LOCUS5204</name>
</gene>
<comment type="caution">
    <text evidence="8">The sequence shown here is derived from an EMBL/GenBank/DDBJ whole genome shotgun (WGS) entry which is preliminary data.</text>
</comment>
<evidence type="ECO:0000259" key="7">
    <source>
        <dbReference type="PROSITE" id="PS50259"/>
    </source>
</evidence>
<dbReference type="Gene3D" id="2.10.50.30">
    <property type="entry name" value="GPCR, family 3, nine cysteines domain"/>
    <property type="match status" value="1"/>
</dbReference>
<feature type="transmembrane region" description="Helical" evidence="6">
    <location>
        <begin position="164"/>
        <end position="182"/>
    </location>
</feature>
<dbReference type="InterPro" id="IPR050726">
    <property type="entry name" value="mGluR"/>
</dbReference>
<evidence type="ECO:0000256" key="2">
    <source>
        <dbReference type="ARBA" id="ARBA00022692"/>
    </source>
</evidence>
<reference evidence="8" key="1">
    <citation type="submission" date="2018-11" db="EMBL/GenBank/DDBJ databases">
        <authorList>
            <consortium name="Pathogen Informatics"/>
        </authorList>
    </citation>
    <scope>NUCLEOTIDE SEQUENCE</scope>
</reference>
<proteinExistence type="predicted"/>
<feature type="transmembrane region" description="Helical" evidence="6">
    <location>
        <begin position="188"/>
        <end position="210"/>
    </location>
</feature>
<comment type="subcellular location">
    <subcellularLocation>
        <location evidence="1">Membrane</location>
        <topology evidence="1">Multi-pass membrane protein</topology>
    </subcellularLocation>
</comment>
<evidence type="ECO:0000256" key="6">
    <source>
        <dbReference type="SAM" id="Phobius"/>
    </source>
</evidence>
<evidence type="ECO:0000256" key="1">
    <source>
        <dbReference type="ARBA" id="ARBA00004141"/>
    </source>
</evidence>
<keyword evidence="2 6" id="KW-0812">Transmembrane</keyword>
<keyword evidence="4 6" id="KW-0472">Membrane</keyword>
<dbReference type="Proteomes" id="UP000784294">
    <property type="component" value="Unassembled WGS sequence"/>
</dbReference>
<dbReference type="GO" id="GO:0004930">
    <property type="term" value="F:G protein-coupled receptor activity"/>
    <property type="evidence" value="ECO:0007669"/>
    <property type="project" value="InterPro"/>
</dbReference>
<dbReference type="OrthoDB" id="425344at2759"/>
<dbReference type="GO" id="GO:0016020">
    <property type="term" value="C:membrane"/>
    <property type="evidence" value="ECO:0007669"/>
    <property type="project" value="UniProtKB-SubCell"/>
</dbReference>
<dbReference type="Pfam" id="PF00003">
    <property type="entry name" value="7tm_3"/>
    <property type="match status" value="1"/>
</dbReference>
<feature type="transmembrane region" description="Helical" evidence="6">
    <location>
        <begin position="126"/>
        <end position="152"/>
    </location>
</feature>
<sequence>MVPPEGQFNETVAQELRQLYPYSICSRSCRLGQATRYAQDSPCCWRCSDCSPGQYVLWRPTSGPADIPQYRWPLGGSGDAGSEAAYVATVNNEAGCRPCPPGTQSYANRTGCQMLEFEFLGPRNPMLFGVAAWSLAGLMACVGVGITYVCKWRTPVILASGRDTTLFLLFGMMASYVAPIALMMGRPSTTICALGTMAPGLCITICYAAIFTRTKRIAQIFLVSSPVCANYHFPTISYDFNIMSSQSR</sequence>
<dbReference type="InterPro" id="IPR017978">
    <property type="entry name" value="GPCR_3_C"/>
</dbReference>
<dbReference type="PANTHER" id="PTHR24060">
    <property type="entry name" value="METABOTROPIC GLUTAMATE RECEPTOR"/>
    <property type="match status" value="1"/>
</dbReference>
<evidence type="ECO:0000256" key="3">
    <source>
        <dbReference type="ARBA" id="ARBA00022989"/>
    </source>
</evidence>
<accession>A0A448WHE5</accession>
<dbReference type="InterPro" id="IPR038550">
    <property type="entry name" value="GPCR_3_9-Cys_sf"/>
</dbReference>
<dbReference type="EMBL" id="CAAALY010012772">
    <property type="protein sequence ID" value="VEL11764.1"/>
    <property type="molecule type" value="Genomic_DNA"/>
</dbReference>
<evidence type="ECO:0000256" key="4">
    <source>
        <dbReference type="ARBA" id="ARBA00023136"/>
    </source>
</evidence>
<keyword evidence="5" id="KW-0325">Glycoprotein</keyword>
<name>A0A448WHE5_9PLAT</name>
<protein>
    <recommendedName>
        <fullName evidence="7">G-protein coupled receptors family 3 profile domain-containing protein</fullName>
    </recommendedName>
</protein>
<evidence type="ECO:0000313" key="8">
    <source>
        <dbReference type="EMBL" id="VEL11764.1"/>
    </source>
</evidence>
<dbReference type="PRINTS" id="PR00248">
    <property type="entry name" value="GPCRMGR"/>
</dbReference>